<keyword evidence="2" id="KW-1185">Reference proteome</keyword>
<gene>
    <name evidence="1" type="ORF">Cantr_05787</name>
</gene>
<dbReference type="OrthoDB" id="4022983at2759"/>
<reference evidence="1 2" key="1">
    <citation type="submission" date="2018-06" db="EMBL/GenBank/DDBJ databases">
        <title>Whole genome sequencing of Candida tropicalis (genome annotated by CSBL at Korea University).</title>
        <authorList>
            <person name="Ahn J."/>
        </authorList>
    </citation>
    <scope>NUCLEOTIDE SEQUENCE [LARGE SCALE GENOMIC DNA]</scope>
    <source>
        <strain evidence="1 2">ATCC 20962</strain>
    </source>
</reference>
<dbReference type="EMBL" id="QLNQ01000029">
    <property type="protein sequence ID" value="RCK55897.1"/>
    <property type="molecule type" value="Genomic_DNA"/>
</dbReference>
<dbReference type="AlphaFoldDB" id="A0A367XQL4"/>
<evidence type="ECO:0000313" key="2">
    <source>
        <dbReference type="Proteomes" id="UP000253472"/>
    </source>
</evidence>
<name>A0A367XQL4_9ASCO</name>
<evidence type="ECO:0000313" key="1">
    <source>
        <dbReference type="EMBL" id="RCK55897.1"/>
    </source>
</evidence>
<protein>
    <submittedName>
        <fullName evidence="1">Uncharacterized protein</fullName>
    </submittedName>
</protein>
<dbReference type="Proteomes" id="UP000253472">
    <property type="component" value="Unassembled WGS sequence"/>
</dbReference>
<comment type="caution">
    <text evidence="1">The sequence shown here is derived from an EMBL/GenBank/DDBJ whole genome shotgun (WGS) entry which is preliminary data.</text>
</comment>
<sequence>MKHGASIMSLQNISEVATVDRISDILQLDNLAPKPIYESTPERFNSLQVNLYIPSSWDSWNKVVVQGKSFVLPDTDQIIRDEAKLQQLDNTYDKFLQGQGELRDVIRTGPRGNLNLLLMVQLTLLP</sequence>
<organism evidence="1 2">
    <name type="scientific">Candida viswanathii</name>
    <dbReference type="NCBI Taxonomy" id="5486"/>
    <lineage>
        <taxon>Eukaryota</taxon>
        <taxon>Fungi</taxon>
        <taxon>Dikarya</taxon>
        <taxon>Ascomycota</taxon>
        <taxon>Saccharomycotina</taxon>
        <taxon>Pichiomycetes</taxon>
        <taxon>Debaryomycetaceae</taxon>
        <taxon>Candida/Lodderomyces clade</taxon>
        <taxon>Candida</taxon>
    </lineage>
</organism>
<accession>A0A367XQL4</accession>
<proteinExistence type="predicted"/>